<comment type="caution">
    <text evidence="2">The sequence shown here is derived from an EMBL/GenBank/DDBJ whole genome shotgun (WGS) entry which is preliminary data.</text>
</comment>
<evidence type="ECO:0000259" key="1">
    <source>
        <dbReference type="Pfam" id="PF09423"/>
    </source>
</evidence>
<keyword evidence="3" id="KW-1185">Reference proteome</keyword>
<dbReference type="InterPro" id="IPR038607">
    <property type="entry name" value="PhoD-like_sf"/>
</dbReference>
<dbReference type="RefSeq" id="WP_193930245.1">
    <property type="nucleotide sequence ID" value="NZ_CAWPMZ010000072.1"/>
</dbReference>
<dbReference type="Proteomes" id="UP000651156">
    <property type="component" value="Unassembled WGS sequence"/>
</dbReference>
<dbReference type="PANTHER" id="PTHR43606">
    <property type="entry name" value="PHOSPHATASE, PUTATIVE (AFU_ORTHOLOGUE AFUA_6G08710)-RELATED"/>
    <property type="match status" value="1"/>
</dbReference>
<name>A0ABR9ULI1_9CHRO</name>
<sequence>MNRYRINRRSFLKYAAAGFAVSSVYFIKRTSAATNLQPVQGLPNNLTRTWIGRSFWANRLQDWRLHQGFIECLAGDAGDEIRTVSLLTRELIPGSNAAQMSVVVKRLTDNGGGFCGFLIGGGGGQLDYRAAALVQKASGIGGGLLCTYDGHRLRFREHTSEQRPLQFAELPSQQVGSINPVTNLDEEVLLHLDISPQPNGKFQLQLTASQVKTGQVLGKAILKNVADASICGSILLVSSPYTGQAGARYGFRDPRTGGNKIAARPQNTLGPILGTMYSLNGKVLKVLAQFMPIGDTQARVAQFQYRSTNGAWQSGSEATIGVGYTALFRLTNWNSTKDWEYRIVYKYQTLTAYYNGIIRKDPINKSLTMGLVSCTIATARPLDSGIGKPELPNAELLGRYTSQNIYFPYSQLVQNLRRHQPDLLLFVGDQLYETSPTLKDTSNLVLDYLYKWYLWLWSFRSLTRNTPTIVLVDDHDVYQGNIWGENGKPAPNKDENRGGYVYTGSFVNLVQRTQCGHNPDAYDPTPVLQNINVYYGAFRYGGVSFAILEDRKFKSASTTQPPILLGERQEKFLEAWAQDKQGVRAKVCITQTVFGCVATDEDRRPVINNYDSNGFPQAGRNRAIALLRKAGALVVSGDQHLASLVRHGINNFTDGVVQFSGPAGGALWQRWFQPAGLLPNGGSTPYTGDFIDGFGNKMRVLAVANPKITQKYHVDNSFSKSRNLGDRRLKSEGYGIIRVNANEYAIECWSWDIDPTSTNAKQFPGWPYRLPFTQV</sequence>
<accession>A0ABR9ULI1</accession>
<dbReference type="InterPro" id="IPR018946">
    <property type="entry name" value="PhoD-like_MPP"/>
</dbReference>
<dbReference type="Pfam" id="PF09423">
    <property type="entry name" value="PhoD"/>
    <property type="match status" value="1"/>
</dbReference>
<dbReference type="PROSITE" id="PS51318">
    <property type="entry name" value="TAT"/>
    <property type="match status" value="1"/>
</dbReference>
<dbReference type="Gene3D" id="3.60.21.70">
    <property type="entry name" value="PhoD-like phosphatase"/>
    <property type="match status" value="1"/>
</dbReference>
<evidence type="ECO:0000313" key="2">
    <source>
        <dbReference type="EMBL" id="MBE9189114.1"/>
    </source>
</evidence>
<gene>
    <name evidence="2" type="ORF">IQ230_01775</name>
</gene>
<dbReference type="PANTHER" id="PTHR43606:SF2">
    <property type="entry name" value="ALKALINE PHOSPHATASE FAMILY PROTEIN (AFU_ORTHOLOGUE AFUA_5G03860)"/>
    <property type="match status" value="1"/>
</dbReference>
<organism evidence="2 3">
    <name type="scientific">Gloeocapsopsis crepidinum LEGE 06123</name>
    <dbReference type="NCBI Taxonomy" id="588587"/>
    <lineage>
        <taxon>Bacteria</taxon>
        <taxon>Bacillati</taxon>
        <taxon>Cyanobacteriota</taxon>
        <taxon>Cyanophyceae</taxon>
        <taxon>Oscillatoriophycideae</taxon>
        <taxon>Chroococcales</taxon>
        <taxon>Chroococcaceae</taxon>
        <taxon>Gloeocapsopsis</taxon>
    </lineage>
</organism>
<evidence type="ECO:0000313" key="3">
    <source>
        <dbReference type="Proteomes" id="UP000651156"/>
    </source>
</evidence>
<dbReference type="InterPro" id="IPR029052">
    <property type="entry name" value="Metallo-depent_PP-like"/>
</dbReference>
<dbReference type="InterPro" id="IPR052900">
    <property type="entry name" value="Phospholipid_Metab_Enz"/>
</dbReference>
<reference evidence="2 3" key="1">
    <citation type="submission" date="2020-10" db="EMBL/GenBank/DDBJ databases">
        <authorList>
            <person name="Castelo-Branco R."/>
            <person name="Eusebio N."/>
            <person name="Adriana R."/>
            <person name="Vieira A."/>
            <person name="Brugerolle De Fraissinette N."/>
            <person name="Rezende De Castro R."/>
            <person name="Schneider M.P."/>
            <person name="Vasconcelos V."/>
            <person name="Leao P.N."/>
        </authorList>
    </citation>
    <scope>NUCLEOTIDE SEQUENCE [LARGE SCALE GENOMIC DNA]</scope>
    <source>
        <strain evidence="2 3">LEGE 06123</strain>
    </source>
</reference>
<feature type="domain" description="PhoD-like phosphatase metallophosphatase" evidence="1">
    <location>
        <begin position="403"/>
        <end position="643"/>
    </location>
</feature>
<dbReference type="EMBL" id="JADEWN010000003">
    <property type="protein sequence ID" value="MBE9189114.1"/>
    <property type="molecule type" value="Genomic_DNA"/>
</dbReference>
<proteinExistence type="predicted"/>
<dbReference type="SUPFAM" id="SSF56300">
    <property type="entry name" value="Metallo-dependent phosphatases"/>
    <property type="match status" value="1"/>
</dbReference>
<protein>
    <submittedName>
        <fullName evidence="2">Alkaline phosphatase D family protein</fullName>
    </submittedName>
</protein>
<dbReference type="InterPro" id="IPR006311">
    <property type="entry name" value="TAT_signal"/>
</dbReference>